<dbReference type="GO" id="GO:0000278">
    <property type="term" value="P:mitotic cell cycle"/>
    <property type="evidence" value="ECO:0007669"/>
    <property type="project" value="TreeGrafter"/>
</dbReference>
<dbReference type="GO" id="GO:0008310">
    <property type="term" value="F:single-stranded DNA 3'-5' DNA exonuclease activity"/>
    <property type="evidence" value="ECO:0007669"/>
    <property type="project" value="TreeGrafter"/>
</dbReference>
<comment type="subcellular location">
    <subcellularLocation>
        <location evidence="1">Nucleus</location>
    </subcellularLocation>
</comment>
<keyword evidence="1" id="KW-0239">DNA-directed DNA polymerase</keyword>
<evidence type="ECO:0000313" key="4">
    <source>
        <dbReference type="EMBL" id="GJN93123.1"/>
    </source>
</evidence>
<comment type="function">
    <text evidence="1">DNA polymerase II participates in chromosomal DNA replication.</text>
</comment>
<dbReference type="GO" id="GO:0051539">
    <property type="term" value="F:4 iron, 4 sulfur cluster binding"/>
    <property type="evidence" value="ECO:0007669"/>
    <property type="project" value="UniProtKB-KW"/>
</dbReference>
<name>A0AAV5GSB5_9BASI</name>
<proteinExistence type="inferred from homology"/>
<protein>
    <recommendedName>
        <fullName evidence="1">DNA polymerase epsilon catalytic subunit</fullName>
        <ecNumber evidence="1">2.7.7.7</ecNumber>
    </recommendedName>
</protein>
<dbReference type="SUPFAM" id="SSF53098">
    <property type="entry name" value="Ribonuclease H-like"/>
    <property type="match status" value="1"/>
</dbReference>
<comment type="similarity">
    <text evidence="1">Belongs to the DNA polymerase type-B family.</text>
</comment>
<dbReference type="GO" id="GO:0006297">
    <property type="term" value="P:nucleotide-excision repair, DNA gap filling"/>
    <property type="evidence" value="ECO:0007669"/>
    <property type="project" value="TreeGrafter"/>
</dbReference>
<keyword evidence="1" id="KW-0004">4Fe-4S</keyword>
<dbReference type="InterPro" id="IPR012337">
    <property type="entry name" value="RNaseH-like_sf"/>
</dbReference>
<keyword evidence="1" id="KW-0238">DNA-binding</keyword>
<keyword evidence="1" id="KW-0863">Zinc-finger</keyword>
<comment type="catalytic activity">
    <reaction evidence="1">
        <text>DNA(n) + a 2'-deoxyribonucleoside 5'-triphosphate = DNA(n+1) + diphosphate</text>
        <dbReference type="Rhea" id="RHEA:22508"/>
        <dbReference type="Rhea" id="RHEA-COMP:17339"/>
        <dbReference type="Rhea" id="RHEA-COMP:17340"/>
        <dbReference type="ChEBI" id="CHEBI:33019"/>
        <dbReference type="ChEBI" id="CHEBI:61560"/>
        <dbReference type="ChEBI" id="CHEBI:173112"/>
        <dbReference type="EC" id="2.7.7.7"/>
    </reaction>
</comment>
<dbReference type="EC" id="2.7.7.7" evidence="1"/>
<dbReference type="InterPro" id="IPR029703">
    <property type="entry name" value="POL2"/>
</dbReference>
<feature type="region of interest" description="Disordered" evidence="2">
    <location>
        <begin position="1"/>
        <end position="36"/>
    </location>
</feature>
<keyword evidence="1" id="KW-0862">Zinc</keyword>
<evidence type="ECO:0000259" key="3">
    <source>
        <dbReference type="Pfam" id="PF03104"/>
    </source>
</evidence>
<dbReference type="AlphaFoldDB" id="A0AAV5GSB5"/>
<evidence type="ECO:0000313" key="5">
    <source>
        <dbReference type="Proteomes" id="UP001342314"/>
    </source>
</evidence>
<accession>A0AAV5GSB5</accession>
<evidence type="ECO:0000256" key="1">
    <source>
        <dbReference type="RuleBase" id="RU365029"/>
    </source>
</evidence>
<keyword evidence="1" id="KW-0539">Nucleus</keyword>
<evidence type="ECO:0000256" key="2">
    <source>
        <dbReference type="SAM" id="MobiDB-lite"/>
    </source>
</evidence>
<keyword evidence="1" id="KW-0548">Nucleotidyltransferase</keyword>
<keyword evidence="1" id="KW-0808">Transferase</keyword>
<dbReference type="Proteomes" id="UP001342314">
    <property type="component" value="Unassembled WGS sequence"/>
</dbReference>
<keyword evidence="1" id="KW-0479">Metal-binding</keyword>
<organism evidence="4 5">
    <name type="scientific">Rhodotorula paludigena</name>
    <dbReference type="NCBI Taxonomy" id="86838"/>
    <lineage>
        <taxon>Eukaryota</taxon>
        <taxon>Fungi</taxon>
        <taxon>Dikarya</taxon>
        <taxon>Basidiomycota</taxon>
        <taxon>Pucciniomycotina</taxon>
        <taxon>Microbotryomycetes</taxon>
        <taxon>Sporidiobolales</taxon>
        <taxon>Sporidiobolaceae</taxon>
        <taxon>Rhodotorula</taxon>
    </lineage>
</organism>
<dbReference type="Pfam" id="PF03104">
    <property type="entry name" value="DNA_pol_B_exo1"/>
    <property type="match status" value="1"/>
</dbReference>
<dbReference type="GO" id="GO:0006272">
    <property type="term" value="P:leading strand elongation"/>
    <property type="evidence" value="ECO:0007669"/>
    <property type="project" value="TreeGrafter"/>
</dbReference>
<comment type="cofactor">
    <cofactor evidence="1">
        <name>[4Fe-4S] cluster</name>
        <dbReference type="ChEBI" id="CHEBI:49883"/>
    </cofactor>
</comment>
<comment type="caution">
    <text evidence="4">The sequence shown here is derived from an EMBL/GenBank/DDBJ whole genome shotgun (WGS) entry which is preliminary data.</text>
</comment>
<dbReference type="PANTHER" id="PTHR10670">
    <property type="entry name" value="DNA POLYMERASE EPSILON CATALYTIC SUBUNIT A"/>
    <property type="match status" value="1"/>
</dbReference>
<dbReference type="GO" id="GO:0006287">
    <property type="term" value="P:base-excision repair, gap-filling"/>
    <property type="evidence" value="ECO:0007669"/>
    <property type="project" value="TreeGrafter"/>
</dbReference>
<dbReference type="EMBL" id="BQKY01000013">
    <property type="protein sequence ID" value="GJN93123.1"/>
    <property type="molecule type" value="Genomic_DNA"/>
</dbReference>
<dbReference type="InterPro" id="IPR006133">
    <property type="entry name" value="DNA-dir_DNA_pol_B_exonuc"/>
</dbReference>
<dbReference type="GO" id="GO:0003677">
    <property type="term" value="F:DNA binding"/>
    <property type="evidence" value="ECO:0007669"/>
    <property type="project" value="UniProtKB-KW"/>
</dbReference>
<dbReference type="GO" id="GO:0045004">
    <property type="term" value="P:DNA replication proofreading"/>
    <property type="evidence" value="ECO:0007669"/>
    <property type="project" value="TreeGrafter"/>
</dbReference>
<dbReference type="PANTHER" id="PTHR10670:SF0">
    <property type="entry name" value="DNA POLYMERASE EPSILON CATALYTIC SUBUNIT A"/>
    <property type="match status" value="1"/>
</dbReference>
<dbReference type="GO" id="GO:0008622">
    <property type="term" value="C:epsilon DNA polymerase complex"/>
    <property type="evidence" value="ECO:0007669"/>
    <property type="project" value="InterPro"/>
</dbReference>
<keyword evidence="1" id="KW-0411">Iron-sulfur</keyword>
<gene>
    <name evidence="4" type="ORF">Rhopal_006168-T1</name>
</gene>
<dbReference type="Gene3D" id="3.30.342.10">
    <property type="entry name" value="DNA Polymerase, chain B, domain 1"/>
    <property type="match status" value="1"/>
</dbReference>
<feature type="domain" description="DNA-directed DNA polymerase family B exonuclease" evidence="3">
    <location>
        <begin position="238"/>
        <end position="296"/>
    </location>
</feature>
<reference evidence="4 5" key="1">
    <citation type="submission" date="2021-12" db="EMBL/GenBank/DDBJ databases">
        <title>High titer production of polyol ester of fatty acids by Rhodotorula paludigena BS15 towards product separation-free biomass refinery.</title>
        <authorList>
            <person name="Mano J."/>
            <person name="Ono H."/>
            <person name="Tanaka T."/>
            <person name="Naito K."/>
            <person name="Sushida H."/>
            <person name="Ike M."/>
            <person name="Tokuyasu K."/>
            <person name="Kitaoka M."/>
        </authorList>
    </citation>
    <scope>NUCLEOTIDE SEQUENCE [LARGE SCALE GENOMIC DNA]</scope>
    <source>
        <strain evidence="4 5">BS15</strain>
    </source>
</reference>
<sequence>MGRPFNKYPTSRRGGGSTFRGRGRGRGGHTGGTVLKTLTEGTRDDDRLDDARVWDELDEKLGFPKVQEGASRQGWLVNMKETLVLDEGKNSGRAGVDYYFIQDDGGMFKSTLTYEPYFYIATRLMRKYEDLITKVQRKRKEDLKLPNHLMGYRREYIALHFRNQADLFTVRRELLPIATKNREMLDAVDTYAEVIAGETNYAAMDYDMEDGFGHSEGFVKGGGAGQQAPSNPPDSILDIREYDVPYYLRVAIDKNVRVGLWYEVTADMGEVSLRHLEERVARTEPVVMAFDIETPKCTTRARPTTASAAPVVANPRALSPTKQRALEELAQKEVEALSAAVLLGDEGWSDDNF</sequence>
<dbReference type="GO" id="GO:0008270">
    <property type="term" value="F:zinc ion binding"/>
    <property type="evidence" value="ECO:0007669"/>
    <property type="project" value="UniProtKB-KW"/>
</dbReference>
<dbReference type="GO" id="GO:0003887">
    <property type="term" value="F:DNA-directed DNA polymerase activity"/>
    <property type="evidence" value="ECO:0007669"/>
    <property type="project" value="UniProtKB-KW"/>
</dbReference>
<keyword evidence="5" id="KW-1185">Reference proteome</keyword>
<keyword evidence="1" id="KW-0235">DNA replication</keyword>
<keyword evidence="1" id="KW-0408">Iron</keyword>